<dbReference type="EMBL" id="BTGU01000089">
    <property type="protein sequence ID" value="GMN59620.1"/>
    <property type="molecule type" value="Genomic_DNA"/>
</dbReference>
<name>A0AA88DQY6_FICCA</name>
<comment type="caution">
    <text evidence="1">The sequence shown here is derived from an EMBL/GenBank/DDBJ whole genome shotgun (WGS) entry which is preliminary data.</text>
</comment>
<evidence type="ECO:0000313" key="1">
    <source>
        <dbReference type="EMBL" id="GMN59620.1"/>
    </source>
</evidence>
<proteinExistence type="predicted"/>
<reference evidence="1" key="1">
    <citation type="submission" date="2023-07" db="EMBL/GenBank/DDBJ databases">
        <title>draft genome sequence of fig (Ficus carica).</title>
        <authorList>
            <person name="Takahashi T."/>
            <person name="Nishimura K."/>
        </authorList>
    </citation>
    <scope>NUCLEOTIDE SEQUENCE</scope>
</reference>
<accession>A0AA88DQY6</accession>
<gene>
    <name evidence="1" type="ORF">TIFTF001_028712</name>
</gene>
<evidence type="ECO:0000313" key="2">
    <source>
        <dbReference type="Proteomes" id="UP001187192"/>
    </source>
</evidence>
<organism evidence="1 2">
    <name type="scientific">Ficus carica</name>
    <name type="common">Common fig</name>
    <dbReference type="NCBI Taxonomy" id="3494"/>
    <lineage>
        <taxon>Eukaryota</taxon>
        <taxon>Viridiplantae</taxon>
        <taxon>Streptophyta</taxon>
        <taxon>Embryophyta</taxon>
        <taxon>Tracheophyta</taxon>
        <taxon>Spermatophyta</taxon>
        <taxon>Magnoliopsida</taxon>
        <taxon>eudicotyledons</taxon>
        <taxon>Gunneridae</taxon>
        <taxon>Pentapetalae</taxon>
        <taxon>rosids</taxon>
        <taxon>fabids</taxon>
        <taxon>Rosales</taxon>
        <taxon>Moraceae</taxon>
        <taxon>Ficeae</taxon>
        <taxon>Ficus</taxon>
    </lineage>
</organism>
<keyword evidence="2" id="KW-1185">Reference proteome</keyword>
<dbReference type="AlphaFoldDB" id="A0AA88DQY6"/>
<dbReference type="Proteomes" id="UP001187192">
    <property type="component" value="Unassembled WGS sequence"/>
</dbReference>
<protein>
    <submittedName>
        <fullName evidence="1">Uncharacterized protein</fullName>
    </submittedName>
</protein>
<sequence length="119" mass="12761">MPEITRSPLTPSPEEVGIIVNGGTNGIVHWRSRRFDEISPMTVVTYPPPNEDLVTSVISENSIVVATGGDVGRSKGVKLHAVGNMLSEVSEVVAGTLSLRRHISLVFLPTLKIGPDHPQ</sequence>